<dbReference type="RefSeq" id="WP_002760952.1">
    <property type="nucleotide sequence ID" value="NZ_AKWM02000012.1"/>
</dbReference>
<evidence type="ECO:0000313" key="2">
    <source>
        <dbReference type="Proteomes" id="UP000001343"/>
    </source>
</evidence>
<organism evidence="1 2">
    <name type="scientific">Leptospira mayottensis 200901122</name>
    <dbReference type="NCBI Taxonomy" id="1193010"/>
    <lineage>
        <taxon>Bacteria</taxon>
        <taxon>Pseudomonadati</taxon>
        <taxon>Spirochaetota</taxon>
        <taxon>Spirochaetia</taxon>
        <taxon>Leptospirales</taxon>
        <taxon>Leptospiraceae</taxon>
        <taxon>Leptospira</taxon>
    </lineage>
</organism>
<dbReference type="AlphaFoldDB" id="A0AA87MTM3"/>
<name>A0AA87MTM3_9LEPT</name>
<accession>A0AA87MTM3</accession>
<evidence type="ECO:0000313" key="1">
    <source>
        <dbReference type="EMBL" id="EKS01681.1"/>
    </source>
</evidence>
<comment type="caution">
    <text evidence="1">The sequence shown here is derived from an EMBL/GenBank/DDBJ whole genome shotgun (WGS) entry which is preliminary data.</text>
</comment>
<dbReference type="EMBL" id="AKWM02000012">
    <property type="protein sequence ID" value="EKS01681.1"/>
    <property type="molecule type" value="Genomic_DNA"/>
</dbReference>
<gene>
    <name evidence="1" type="ORF">LEP1GSC125_1599</name>
</gene>
<proteinExistence type="predicted"/>
<dbReference type="NCBIfam" id="NF047533">
    <property type="entry name" value="LBL_2463_fam"/>
    <property type="match status" value="1"/>
</dbReference>
<sequence length="203" mass="23883">MSHIITKPSVKIITANDSLSELTRVKEYVTEKFKEAGYSDSPWRRFNYDEWSTWFYYENNGEILAVMRLVEKKPWNIVPLEFAVIYDEKEVVPQRRYAVIEDNVADWNAVAFETTLEGWVAAKRTFRTVARYCVEKGYNIVYGMYPVSLKSIRMFYKKSGAVDSLRFFDRVYFPGFYLKGELCYLNVIELEKETLQEIASKSS</sequence>
<dbReference type="Proteomes" id="UP000001343">
    <property type="component" value="Unassembled WGS sequence"/>
</dbReference>
<protein>
    <submittedName>
        <fullName evidence="1">Uncharacterized protein</fullName>
    </submittedName>
</protein>
<reference evidence="1 2" key="1">
    <citation type="journal article" date="2014" name="Int. J. Syst. Evol. Microbiol.">
        <title>Leptospira mayottensis sp. nov., a pathogenic species of the genus Leptospira isolated from humans.</title>
        <authorList>
            <person name="Bourhy P."/>
            <person name="Collet L."/>
            <person name="Brisse S."/>
            <person name="Picardeau M."/>
        </authorList>
    </citation>
    <scope>NUCLEOTIDE SEQUENCE [LARGE SCALE GENOMIC DNA]</scope>
    <source>
        <strain evidence="1 2">200901122</strain>
    </source>
</reference>